<organism evidence="9 10">
    <name type="scientific">Algoriphagus aquimarinus</name>
    <dbReference type="NCBI Taxonomy" id="237018"/>
    <lineage>
        <taxon>Bacteria</taxon>
        <taxon>Pseudomonadati</taxon>
        <taxon>Bacteroidota</taxon>
        <taxon>Cytophagia</taxon>
        <taxon>Cytophagales</taxon>
        <taxon>Cyclobacteriaceae</taxon>
        <taxon>Algoriphagus</taxon>
    </lineage>
</organism>
<dbReference type="Gene3D" id="3.30.240.20">
    <property type="entry name" value="bsu07140 like domains"/>
    <property type="match status" value="1"/>
</dbReference>
<dbReference type="STRING" id="237018.SAMN04489723_10214"/>
<evidence type="ECO:0000256" key="7">
    <source>
        <dbReference type="SAM" id="Phobius"/>
    </source>
</evidence>
<comment type="subcellular location">
    <subcellularLocation>
        <location evidence="1">Cell membrane</location>
        <topology evidence="1">Multi-pass membrane protein</topology>
    </subcellularLocation>
</comment>
<name>A0A1I0WA64_9BACT</name>
<dbReference type="PANTHER" id="PTHR34582:SF6">
    <property type="entry name" value="UPF0702 TRANSMEMBRANE PROTEIN YCAP"/>
    <property type="match status" value="1"/>
</dbReference>
<protein>
    <submittedName>
        <fullName evidence="9">Uncharacterized membrane protein YcaP, DUF421 family</fullName>
    </submittedName>
</protein>
<keyword evidence="6 7" id="KW-0472">Membrane</keyword>
<evidence type="ECO:0000256" key="3">
    <source>
        <dbReference type="ARBA" id="ARBA00022475"/>
    </source>
</evidence>
<keyword evidence="5 7" id="KW-1133">Transmembrane helix</keyword>
<evidence type="ECO:0000256" key="2">
    <source>
        <dbReference type="ARBA" id="ARBA00006448"/>
    </source>
</evidence>
<feature type="domain" description="YetF C-terminal" evidence="8">
    <location>
        <begin position="104"/>
        <end position="173"/>
    </location>
</feature>
<evidence type="ECO:0000256" key="6">
    <source>
        <dbReference type="ARBA" id="ARBA00023136"/>
    </source>
</evidence>
<evidence type="ECO:0000313" key="10">
    <source>
        <dbReference type="Proteomes" id="UP000198790"/>
    </source>
</evidence>
<evidence type="ECO:0000256" key="4">
    <source>
        <dbReference type="ARBA" id="ARBA00022692"/>
    </source>
</evidence>
<feature type="transmembrane region" description="Helical" evidence="7">
    <location>
        <begin position="20"/>
        <end position="44"/>
    </location>
</feature>
<dbReference type="Proteomes" id="UP000198790">
    <property type="component" value="Unassembled WGS sequence"/>
</dbReference>
<gene>
    <name evidence="9" type="ORF">SAMN04489723_10214</name>
</gene>
<accession>A0A1I0WA64</accession>
<dbReference type="AlphaFoldDB" id="A0A1I0WA64"/>
<keyword evidence="3" id="KW-1003">Cell membrane</keyword>
<feature type="transmembrane region" description="Helical" evidence="7">
    <location>
        <begin position="81"/>
        <end position="98"/>
    </location>
</feature>
<feature type="transmembrane region" description="Helical" evidence="7">
    <location>
        <begin position="56"/>
        <end position="75"/>
    </location>
</feature>
<evidence type="ECO:0000259" key="8">
    <source>
        <dbReference type="Pfam" id="PF04239"/>
    </source>
</evidence>
<dbReference type="EMBL" id="FOKK01000002">
    <property type="protein sequence ID" value="SFA85609.1"/>
    <property type="molecule type" value="Genomic_DNA"/>
</dbReference>
<keyword evidence="10" id="KW-1185">Reference proteome</keyword>
<keyword evidence="4 7" id="KW-0812">Transmembrane</keyword>
<dbReference type="GO" id="GO:0005886">
    <property type="term" value="C:plasma membrane"/>
    <property type="evidence" value="ECO:0007669"/>
    <property type="project" value="UniProtKB-SubCell"/>
</dbReference>
<dbReference type="InterPro" id="IPR023090">
    <property type="entry name" value="UPF0702_alpha/beta_dom_sf"/>
</dbReference>
<evidence type="ECO:0000256" key="1">
    <source>
        <dbReference type="ARBA" id="ARBA00004651"/>
    </source>
</evidence>
<comment type="similarity">
    <text evidence="2">Belongs to the UPF0702 family.</text>
</comment>
<proteinExistence type="inferred from homology"/>
<dbReference type="InterPro" id="IPR007353">
    <property type="entry name" value="DUF421"/>
</dbReference>
<evidence type="ECO:0000313" key="9">
    <source>
        <dbReference type="EMBL" id="SFA85609.1"/>
    </source>
</evidence>
<dbReference type="PANTHER" id="PTHR34582">
    <property type="entry name" value="UPF0702 TRANSMEMBRANE PROTEIN YCAP"/>
    <property type="match status" value="1"/>
</dbReference>
<evidence type="ECO:0000256" key="5">
    <source>
        <dbReference type="ARBA" id="ARBA00022989"/>
    </source>
</evidence>
<dbReference type="RefSeq" id="WP_217647288.1">
    <property type="nucleotide sequence ID" value="NZ_FOKK01000002.1"/>
</dbReference>
<sequence length="236" mass="26619">MESKQSVELFDANRLLMGEGIPFSFLAEVLLRTTVMFFIVLFILRLSGKRGIKQLSVFELAIIISLGSAAGDPMFYEDVALLPAILVFVIVISLYKLITYLTGRFEKVEEFVEGKPVKLIEHGKILYNSFRKESLAYDELFSQLRQQSVSHLGQVQSAYLETSGDLSIFYFPDAEVISGLPILPDIYETPCTEFHVGTTYSCKHCGEMKPDLHPSKPCDVCGENEWLEASDELRLK</sequence>
<reference evidence="9 10" key="1">
    <citation type="submission" date="2016-10" db="EMBL/GenBank/DDBJ databases">
        <authorList>
            <person name="de Groot N.N."/>
        </authorList>
    </citation>
    <scope>NUCLEOTIDE SEQUENCE [LARGE SCALE GENOMIC DNA]</scope>
    <source>
        <strain evidence="9 10">DSM 23399</strain>
    </source>
</reference>
<dbReference type="Pfam" id="PF04239">
    <property type="entry name" value="DUF421"/>
    <property type="match status" value="1"/>
</dbReference>